<dbReference type="Proteomes" id="UP000706525">
    <property type="component" value="Unassembled WGS sequence"/>
</dbReference>
<organism evidence="1 2">
    <name type="scientific">Cupriavidus pampae</name>
    <dbReference type="NCBI Taxonomy" id="659251"/>
    <lineage>
        <taxon>Bacteria</taxon>
        <taxon>Pseudomonadati</taxon>
        <taxon>Pseudomonadota</taxon>
        <taxon>Betaproteobacteria</taxon>
        <taxon>Burkholderiales</taxon>
        <taxon>Burkholderiaceae</taxon>
        <taxon>Cupriavidus</taxon>
    </lineage>
</organism>
<evidence type="ECO:0008006" key="3">
    <source>
        <dbReference type="Google" id="ProtNLM"/>
    </source>
</evidence>
<evidence type="ECO:0000313" key="2">
    <source>
        <dbReference type="Proteomes" id="UP000706525"/>
    </source>
</evidence>
<dbReference type="RefSeq" id="WP_223991213.1">
    <property type="nucleotide sequence ID" value="NZ_CAJZAG010000007.1"/>
</dbReference>
<dbReference type="EMBL" id="CAJZAG010000007">
    <property type="protein sequence ID" value="CAG9177749.1"/>
    <property type="molecule type" value="Genomic_DNA"/>
</dbReference>
<keyword evidence="2" id="KW-1185">Reference proteome</keyword>
<reference evidence="1 2" key="1">
    <citation type="submission" date="2021-08" db="EMBL/GenBank/DDBJ databases">
        <authorList>
            <person name="Peeters C."/>
        </authorList>
    </citation>
    <scope>NUCLEOTIDE SEQUENCE [LARGE SCALE GENOMIC DNA]</scope>
    <source>
        <strain evidence="1 2">LMG 32289</strain>
    </source>
</reference>
<evidence type="ECO:0000313" key="1">
    <source>
        <dbReference type="EMBL" id="CAG9177749.1"/>
    </source>
</evidence>
<protein>
    <recommendedName>
        <fullName evidence="3">HK97 gp10 family phage protein</fullName>
    </recommendedName>
</protein>
<gene>
    <name evidence="1" type="ORF">LMG32289_03894</name>
</gene>
<proteinExistence type="predicted"/>
<comment type="caution">
    <text evidence="1">The sequence shown here is derived from an EMBL/GenBank/DDBJ whole genome shotgun (WGS) entry which is preliminary data.</text>
</comment>
<name>A0ABM8XCE3_9BURK</name>
<sequence>MDSVSFKFDGGFDDVLEQLEDRVTAVVRPIARAGALVFYEEARRLVPVHQGAPIKRRSGVETKPGQLRDAIYHVYSERLSSEHFAVYQVSWNARKAPHGHLVEYGHWRVNKLVKTETGWAATTERLPTPVRVPAVSFIRRAGDRAEAAMAAMQKRAAEVVPEVLRSMSSGGGDYA</sequence>
<accession>A0ABM8XCE3</accession>